<evidence type="ECO:0000259" key="5">
    <source>
        <dbReference type="Pfam" id="PF01676"/>
    </source>
</evidence>
<dbReference type="GO" id="GO:0005829">
    <property type="term" value="C:cytosol"/>
    <property type="evidence" value="ECO:0007669"/>
    <property type="project" value="TreeGrafter"/>
</dbReference>
<dbReference type="Gene3D" id="3.40.720.10">
    <property type="entry name" value="Alkaline Phosphatase, subunit A"/>
    <property type="match status" value="1"/>
</dbReference>
<comment type="caution">
    <text evidence="6">The sequence shown here is derived from an EMBL/GenBank/DDBJ whole genome shotgun (WGS) entry which is preliminary data.</text>
</comment>
<organism evidence="6 7">
    <name type="scientific">Anaerospora hongkongensis</name>
    <dbReference type="NCBI Taxonomy" id="244830"/>
    <lineage>
        <taxon>Bacteria</taxon>
        <taxon>Bacillati</taxon>
        <taxon>Bacillota</taxon>
        <taxon>Negativicutes</taxon>
        <taxon>Selenomonadales</taxon>
        <taxon>Sporomusaceae</taxon>
        <taxon>Anaerospora</taxon>
    </lineage>
</organism>
<protein>
    <submittedName>
        <fullName evidence="6">Phosphopentomutase/2, 3-bisphosphoglycerate-independent phosphoglycerate mutase family metalloenzyme</fullName>
    </submittedName>
</protein>
<evidence type="ECO:0000313" key="7">
    <source>
        <dbReference type="Proteomes" id="UP000295063"/>
    </source>
</evidence>
<comment type="similarity">
    <text evidence="1">Belongs to the phosphopentomutase family.</text>
</comment>
<evidence type="ECO:0000313" key="6">
    <source>
        <dbReference type="EMBL" id="TCL35792.1"/>
    </source>
</evidence>
<evidence type="ECO:0000256" key="2">
    <source>
        <dbReference type="ARBA" id="ARBA00022723"/>
    </source>
</evidence>
<dbReference type="Proteomes" id="UP000295063">
    <property type="component" value="Unassembled WGS sequence"/>
</dbReference>
<dbReference type="RefSeq" id="WP_132082116.1">
    <property type="nucleotide sequence ID" value="NZ_SLUI01000010.1"/>
</dbReference>
<proteinExistence type="inferred from homology"/>
<dbReference type="InterPro" id="IPR006124">
    <property type="entry name" value="Metalloenzyme"/>
</dbReference>
<dbReference type="GO" id="GO:0009117">
    <property type="term" value="P:nucleotide metabolic process"/>
    <property type="evidence" value="ECO:0007669"/>
    <property type="project" value="InterPro"/>
</dbReference>
<evidence type="ECO:0000256" key="3">
    <source>
        <dbReference type="ARBA" id="ARBA00023211"/>
    </source>
</evidence>
<dbReference type="GO" id="GO:0008973">
    <property type="term" value="F:phosphopentomutase activity"/>
    <property type="evidence" value="ECO:0007669"/>
    <property type="project" value="InterPro"/>
</dbReference>
<dbReference type="AlphaFoldDB" id="A0A4R1Q3G8"/>
<keyword evidence="7" id="KW-1185">Reference proteome</keyword>
<dbReference type="SUPFAM" id="SSF53649">
    <property type="entry name" value="Alkaline phosphatase-like"/>
    <property type="match status" value="1"/>
</dbReference>
<dbReference type="GO" id="GO:0000287">
    <property type="term" value="F:magnesium ion binding"/>
    <property type="evidence" value="ECO:0007669"/>
    <property type="project" value="InterPro"/>
</dbReference>
<dbReference type="GO" id="GO:0043094">
    <property type="term" value="P:metabolic compound salvage"/>
    <property type="evidence" value="ECO:0007669"/>
    <property type="project" value="InterPro"/>
</dbReference>
<gene>
    <name evidence="6" type="ORF">EV210_11035</name>
</gene>
<name>A0A4R1Q3G8_9FIRM</name>
<keyword evidence="4" id="KW-0413">Isomerase</keyword>
<dbReference type="OrthoDB" id="9778226at2"/>
<dbReference type="Pfam" id="PF01676">
    <property type="entry name" value="Metalloenzyme"/>
    <property type="match status" value="1"/>
</dbReference>
<dbReference type="InterPro" id="IPR017850">
    <property type="entry name" value="Alkaline_phosphatase_core_sf"/>
</dbReference>
<dbReference type="PANTHER" id="PTHR21110:SF0">
    <property type="entry name" value="PHOSPHOPENTOMUTASE"/>
    <property type="match status" value="1"/>
</dbReference>
<feature type="domain" description="Metalloenzyme" evidence="5">
    <location>
        <begin position="190"/>
        <end position="299"/>
    </location>
</feature>
<keyword evidence="2" id="KW-0479">Metal-binding</keyword>
<evidence type="ECO:0000256" key="1">
    <source>
        <dbReference type="ARBA" id="ARBA00010373"/>
    </source>
</evidence>
<keyword evidence="3" id="KW-0464">Manganese</keyword>
<dbReference type="InterPro" id="IPR010045">
    <property type="entry name" value="DeoB"/>
</dbReference>
<dbReference type="EMBL" id="SLUI01000010">
    <property type="protein sequence ID" value="TCL35792.1"/>
    <property type="molecule type" value="Genomic_DNA"/>
</dbReference>
<evidence type="ECO:0000256" key="4">
    <source>
        <dbReference type="ARBA" id="ARBA00023235"/>
    </source>
</evidence>
<sequence>MKILLIFIDGMGLGRYEAASNPFVRFDPRFFKELFGQPLTIELGRFYHPEGCLVPTDACLGVPGLPQSATGQTAIFTGVNAPQLMSRHIPGFPGPALAGIIREHGIMRRLAEQGFAVTSANMYTPGYHELVTMKKRRYSVTTLVILEAGIALRSLPEMQQAQAVYQDLTNDLLLPLELPGVTGITPAEAGRRLVNIAENHHFTMFEYFQTDRYGHKQNWLTAEQVTRQLDEFLCAVRDSVSSDMTVIITSDHGNFEDLSVKTHTNHAVPTIIMGSRCQEAATQINDLTHITPVILSLLKGENFL</sequence>
<dbReference type="PANTHER" id="PTHR21110">
    <property type="entry name" value="PHOSPHOPENTOMUTASE"/>
    <property type="match status" value="1"/>
</dbReference>
<reference evidence="6 7" key="1">
    <citation type="submission" date="2019-03" db="EMBL/GenBank/DDBJ databases">
        <title>Genomic Encyclopedia of Type Strains, Phase IV (KMG-IV): sequencing the most valuable type-strain genomes for metagenomic binning, comparative biology and taxonomic classification.</title>
        <authorList>
            <person name="Goeker M."/>
        </authorList>
    </citation>
    <scope>NUCLEOTIDE SEQUENCE [LARGE SCALE GENOMIC DNA]</scope>
    <source>
        <strain evidence="6 7">DSM 15969</strain>
    </source>
</reference>
<accession>A0A4R1Q3G8</accession>